<proteinExistence type="inferred from homology"/>
<evidence type="ECO:0000256" key="1">
    <source>
        <dbReference type="ARBA" id="ARBA00001966"/>
    </source>
</evidence>
<dbReference type="EMBL" id="JBHTBF010000003">
    <property type="protein sequence ID" value="MFC7318600.1"/>
    <property type="molecule type" value="Genomic_DNA"/>
</dbReference>
<dbReference type="InterPro" id="IPR006657">
    <property type="entry name" value="MoPterin_dinucl-bd_dom"/>
</dbReference>
<evidence type="ECO:0000256" key="8">
    <source>
        <dbReference type="ARBA" id="ARBA00023014"/>
    </source>
</evidence>
<dbReference type="PANTHER" id="PTHR43598:SF1">
    <property type="entry name" value="FORMATE DEHYDROGENASE-O MAJOR SUBUNIT"/>
    <property type="match status" value="1"/>
</dbReference>
<keyword evidence="4" id="KW-0004">4Fe-4S</keyword>
<dbReference type="Pfam" id="PF00384">
    <property type="entry name" value="Molybdopterin"/>
    <property type="match status" value="1"/>
</dbReference>
<evidence type="ECO:0000313" key="11">
    <source>
        <dbReference type="EMBL" id="MFC7318600.1"/>
    </source>
</evidence>
<dbReference type="Gene3D" id="3.40.228.10">
    <property type="entry name" value="Dimethylsulfoxide Reductase, domain 2"/>
    <property type="match status" value="1"/>
</dbReference>
<evidence type="ECO:0000256" key="3">
    <source>
        <dbReference type="ARBA" id="ARBA00010312"/>
    </source>
</evidence>
<name>A0ABD6AE43_9EURY</name>
<dbReference type="Proteomes" id="UP001596547">
    <property type="component" value="Unassembled WGS sequence"/>
</dbReference>
<evidence type="ECO:0000256" key="7">
    <source>
        <dbReference type="ARBA" id="ARBA00023004"/>
    </source>
</evidence>
<evidence type="ECO:0000259" key="10">
    <source>
        <dbReference type="PROSITE" id="PS51669"/>
    </source>
</evidence>
<keyword evidence="6" id="KW-0560">Oxidoreductase</keyword>
<comment type="similarity">
    <text evidence="3">Belongs to the prokaryotic molybdopterin-containing oxidoreductase family.</text>
</comment>
<accession>A0ABD6AE43</accession>
<evidence type="ECO:0000256" key="9">
    <source>
        <dbReference type="SAM" id="MobiDB-lite"/>
    </source>
</evidence>
<comment type="cofactor">
    <cofactor evidence="1">
        <name>[4Fe-4S] cluster</name>
        <dbReference type="ChEBI" id="CHEBI:49883"/>
    </cofactor>
</comment>
<dbReference type="InterPro" id="IPR006656">
    <property type="entry name" value="Mopterin_OxRdtase"/>
</dbReference>
<dbReference type="Gene3D" id="2.40.40.20">
    <property type="match status" value="1"/>
</dbReference>
<feature type="compositionally biased region" description="Basic and acidic residues" evidence="9">
    <location>
        <begin position="1021"/>
        <end position="1038"/>
    </location>
</feature>
<evidence type="ECO:0000256" key="2">
    <source>
        <dbReference type="ARBA" id="ARBA00004196"/>
    </source>
</evidence>
<dbReference type="SUPFAM" id="SSF50692">
    <property type="entry name" value="ADC-like"/>
    <property type="match status" value="1"/>
</dbReference>
<dbReference type="SUPFAM" id="SSF53706">
    <property type="entry name" value="Formate dehydrogenase/DMSO reductase, domains 1-3"/>
    <property type="match status" value="1"/>
</dbReference>
<feature type="region of interest" description="Disordered" evidence="9">
    <location>
        <begin position="16"/>
        <end position="58"/>
    </location>
</feature>
<dbReference type="PROSITE" id="PS51669">
    <property type="entry name" value="4FE4S_MOW_BIS_MGD"/>
    <property type="match status" value="1"/>
</dbReference>
<dbReference type="RefSeq" id="WP_276306560.1">
    <property type="nucleotide sequence ID" value="NZ_CP119993.1"/>
</dbReference>
<dbReference type="SMART" id="SM00926">
    <property type="entry name" value="Molybdop_Fe4S4"/>
    <property type="match status" value="1"/>
</dbReference>
<evidence type="ECO:0000256" key="5">
    <source>
        <dbReference type="ARBA" id="ARBA00022723"/>
    </source>
</evidence>
<keyword evidence="8" id="KW-0411">Iron-sulfur</keyword>
<protein>
    <submittedName>
        <fullName evidence="11">Molybdopterin-dependent oxidoreductase</fullName>
    </submittedName>
</protein>
<comment type="caution">
    <text evidence="11">The sequence shown here is derived from an EMBL/GenBank/DDBJ whole genome shotgun (WGS) entry which is preliminary data.</text>
</comment>
<dbReference type="GO" id="GO:0051539">
    <property type="term" value="F:4 iron, 4 sulfur cluster binding"/>
    <property type="evidence" value="ECO:0007669"/>
    <property type="project" value="UniProtKB-KW"/>
</dbReference>
<dbReference type="Gene3D" id="3.40.50.740">
    <property type="match status" value="1"/>
</dbReference>
<keyword evidence="7" id="KW-0408">Iron</keyword>
<dbReference type="Gene3D" id="3.30.2070.10">
    <property type="entry name" value="Formate dehydrogenase/DMSO reductase"/>
    <property type="match status" value="1"/>
</dbReference>
<feature type="region of interest" description="Disordered" evidence="9">
    <location>
        <begin position="105"/>
        <end position="148"/>
    </location>
</feature>
<evidence type="ECO:0000256" key="6">
    <source>
        <dbReference type="ARBA" id="ARBA00023002"/>
    </source>
</evidence>
<dbReference type="InterPro" id="IPR009010">
    <property type="entry name" value="Asp_de-COase-like_dom_sf"/>
</dbReference>
<dbReference type="GeneID" id="79317211"/>
<dbReference type="AlphaFoldDB" id="A0ABD6AE43"/>
<keyword evidence="5" id="KW-0479">Metal-binding</keyword>
<keyword evidence="12" id="KW-1185">Reference proteome</keyword>
<dbReference type="Gene3D" id="2.20.25.90">
    <property type="entry name" value="ADC-like domains"/>
    <property type="match status" value="1"/>
</dbReference>
<dbReference type="Pfam" id="PF04879">
    <property type="entry name" value="Molybdop_Fe4S4"/>
    <property type="match status" value="1"/>
</dbReference>
<dbReference type="Pfam" id="PF01568">
    <property type="entry name" value="Molydop_binding"/>
    <property type="match status" value="1"/>
</dbReference>
<organism evidence="11 12">
    <name type="scientific">Halomarina halobia</name>
    <dbReference type="NCBI Taxonomy" id="3033386"/>
    <lineage>
        <taxon>Archaea</taxon>
        <taxon>Methanobacteriati</taxon>
        <taxon>Methanobacteriota</taxon>
        <taxon>Stenosarchaea group</taxon>
        <taxon>Halobacteria</taxon>
        <taxon>Halobacteriales</taxon>
        <taxon>Natronomonadaceae</taxon>
        <taxon>Halomarina</taxon>
    </lineage>
</organism>
<dbReference type="InterPro" id="IPR006963">
    <property type="entry name" value="Mopterin_OxRdtase_4Fe-4S_dom"/>
</dbReference>
<dbReference type="GO" id="GO:0016491">
    <property type="term" value="F:oxidoreductase activity"/>
    <property type="evidence" value="ECO:0007669"/>
    <property type="project" value="UniProtKB-KW"/>
</dbReference>
<feature type="domain" description="4Fe-4S Mo/W bis-MGD-type" evidence="10">
    <location>
        <begin position="74"/>
        <end position="132"/>
    </location>
</feature>
<feature type="region of interest" description="Disordered" evidence="9">
    <location>
        <begin position="984"/>
        <end position="1038"/>
    </location>
</feature>
<dbReference type="PANTHER" id="PTHR43598">
    <property type="entry name" value="TUNGSTEN-CONTAINING FORMYLMETHANOFURAN DEHYDROGENASE 2 SUBUNIT B"/>
    <property type="match status" value="1"/>
</dbReference>
<reference evidence="11 12" key="1">
    <citation type="journal article" date="2019" name="Int. J. Syst. Evol. Microbiol.">
        <title>The Global Catalogue of Microorganisms (GCM) 10K type strain sequencing project: providing services to taxonomists for standard genome sequencing and annotation.</title>
        <authorList>
            <consortium name="The Broad Institute Genomics Platform"/>
            <consortium name="The Broad Institute Genome Sequencing Center for Infectious Disease"/>
            <person name="Wu L."/>
            <person name="Ma J."/>
        </authorList>
    </citation>
    <scope>NUCLEOTIDE SEQUENCE [LARGE SCALE GENOMIC DNA]</scope>
    <source>
        <strain evidence="11 12">PSR21</strain>
    </source>
</reference>
<evidence type="ECO:0000313" key="12">
    <source>
        <dbReference type="Proteomes" id="UP001596547"/>
    </source>
</evidence>
<evidence type="ECO:0000256" key="4">
    <source>
        <dbReference type="ARBA" id="ARBA00022485"/>
    </source>
</evidence>
<dbReference type="GO" id="GO:0046872">
    <property type="term" value="F:metal ion binding"/>
    <property type="evidence" value="ECO:0007669"/>
    <property type="project" value="UniProtKB-KW"/>
</dbReference>
<gene>
    <name evidence="11" type="ORF">ACFQPE_17645</name>
</gene>
<comment type="subcellular location">
    <subcellularLocation>
        <location evidence="2">Cell envelope</location>
    </subcellularLocation>
</comment>
<sequence>MGQDFTPSRIERVAEKLGLLSNRTEQTTKQRQRRKADADRVDPIAPEGHLGSYPEPSQWHDWTEYDSSGEPTEYSLVPTACFNCEAGCGLLTYINKETGEIRKIEGNPEHPGSRGRNCAKGPATVNQINDPQRILHPLKRDGPRGSGQWTRVGWDEALEDIAGAMREAITDDRENEITYHVGRPGHEEYMDRVIDAWGLDGHNSHTNICSAGARAGYAFWHKYDRPSADFANAEFILLLSAHLESGHYFNPHAQRIMEGILEGGQLAVLDPRLSNTAAMSDYWLPTQPGSEAAVLLAMANVILDEGLYDAAFMERWVNWQQFLDAEYPERPRTFEEYIRILREVYAEFTPAYAEAESGVAAETIRTVARKIGVAGDRFASHIWRSAASGNLGGWQVSRTLHFLSVLTGSVGTKGGTSPNAWHKYDPHLPNDPPRQRLWDELQLPVEYPFAHYEMSFLLPYFLKEGRGKLSVYFTRVFNPVYTYPDGFSWIEALTDEEKVGLHVALTPTWNETAYFADYVLPMGHSPERHDIQSQETHAGTWVTYRQPVLREYAERDGEAIERTYEANPGEVWEEDEFWLDLSWRLDPDGELGIREYFESPYREGDDGEAVQMTVDEYYKYVFEHDDRLCEVAAAHDMEPLEYMKHHGAFEASTNDYELHEQPLDPDVLNQADVVVDEYGTIHRVLDDAPLAVTANGGRVEHDHESDDDRGYEYDTVAVETLDGVETEVLGVMIDGEPKQGFPSPTGKQQFYSKTLAEWGWDAPEYTLPHYLKSHVHPENIDYENGELVLVPTFRLPTQIHSRSSNSKWLEEISHNNPVWVHTKDAARLGLETGDLCRVETEIGYFVNEVWVTESIKPGIVAMSHHMGQWKVNREEADSDVEEGGDGFGKVTVDLHQEENQWGMRQAEGITPFESTDPDSERVWWTDGGVAQNLTHAPHPDPISGMHCWHQTVTVRPAQADDYYGDIYVDTDRAFEIYREWLEETQPAPGPDGLRRPKWLKRPIAPPTTPGEDDAWYVDGPVGRHERWDPDAKTTEDDE</sequence>